<evidence type="ECO:0000259" key="7">
    <source>
        <dbReference type="PROSITE" id="PS50883"/>
    </source>
</evidence>
<keyword evidence="5 6" id="KW-0472">Membrane</keyword>
<evidence type="ECO:0000313" key="10">
    <source>
        <dbReference type="Proteomes" id="UP000294614"/>
    </source>
</evidence>
<protein>
    <submittedName>
        <fullName evidence="9">Diguanylate cyclase (GGDEF)-like protein</fullName>
    </submittedName>
</protein>
<proteinExistence type="predicted"/>
<name>A0A4R1K7L2_9BACT</name>
<dbReference type="Pfam" id="PF00990">
    <property type="entry name" value="GGDEF"/>
    <property type="match status" value="1"/>
</dbReference>
<dbReference type="RefSeq" id="WP_132874175.1">
    <property type="nucleotide sequence ID" value="NZ_SMGG01000005.1"/>
</dbReference>
<dbReference type="InterPro" id="IPR000160">
    <property type="entry name" value="GGDEF_dom"/>
</dbReference>
<comment type="subcellular location">
    <subcellularLocation>
        <location evidence="1">Cell membrane</location>
        <topology evidence="1">Multi-pass membrane protein</topology>
    </subcellularLocation>
</comment>
<dbReference type="SUPFAM" id="SSF141868">
    <property type="entry name" value="EAL domain-like"/>
    <property type="match status" value="1"/>
</dbReference>
<accession>A0A4R1K7L2</accession>
<dbReference type="SUPFAM" id="SSF55073">
    <property type="entry name" value="Nucleotide cyclase"/>
    <property type="match status" value="1"/>
</dbReference>
<evidence type="ECO:0000256" key="1">
    <source>
        <dbReference type="ARBA" id="ARBA00004651"/>
    </source>
</evidence>
<organism evidence="9 10">
    <name type="scientific">Seleniivibrio woodruffii</name>
    <dbReference type="NCBI Taxonomy" id="1078050"/>
    <lineage>
        <taxon>Bacteria</taxon>
        <taxon>Pseudomonadati</taxon>
        <taxon>Deferribacterota</taxon>
        <taxon>Deferribacteres</taxon>
        <taxon>Deferribacterales</taxon>
        <taxon>Geovibrionaceae</taxon>
        <taxon>Seleniivibrio</taxon>
    </lineage>
</organism>
<dbReference type="PANTHER" id="PTHR33121">
    <property type="entry name" value="CYCLIC DI-GMP PHOSPHODIESTERASE PDEF"/>
    <property type="match status" value="1"/>
</dbReference>
<dbReference type="InterPro" id="IPR050706">
    <property type="entry name" value="Cyclic-di-GMP_PDE-like"/>
</dbReference>
<dbReference type="OrthoDB" id="7057390at2"/>
<evidence type="ECO:0000313" key="9">
    <source>
        <dbReference type="EMBL" id="TCK60030.1"/>
    </source>
</evidence>
<keyword evidence="3 6" id="KW-0812">Transmembrane</keyword>
<dbReference type="CDD" id="cd01948">
    <property type="entry name" value="EAL"/>
    <property type="match status" value="1"/>
</dbReference>
<dbReference type="InterPro" id="IPR043128">
    <property type="entry name" value="Rev_trsase/Diguanyl_cyclase"/>
</dbReference>
<dbReference type="Gene3D" id="3.30.70.270">
    <property type="match status" value="1"/>
</dbReference>
<sequence>MLGKYLNENNIGRISLMNMVLVIVIITVAMILFIAKQTRNEYETERSQLVKNYIDSKKQVVNGELDRMFNMVDYYTGRNEEVLSDVVKNRVDKIVELTRFISETLNRQGKPQLLKYELAEYITKYSSNETPGNIYVIDSTGNVIYHPLFPRGTNLFNLKSPYGSYPIRSELEAVSEKGKFVDTTMQFEKDSSRFIQQTTYIRKIPGTDWYAGAAYSSSELKEVVKKQMMKRVETVRFDNYGHYFIINSDGTGIALPGNSKQEGKLLTDIGDSAGVKFYKELMSGSIKENNFYLFHSQNYTDWNKVSQVISSCRMMEQWGWLMCASVSIDDLTPIINERNAALNEKLSRNTRYSLILFIISATLAAGISWYFSRHVQLIFSKYKKDMENRNKDLEELNIELTNQLYTDHLTGLPNRNKLVSDLNNVKNPILILLNIDSFKKINETYGFIIGDFVLIDVGERIASFSTDVHMECYKFHGNEYVILADSDMDREELDRLLEKLSSHLDFTVKYDELEIEIDITLTAGVSAEKGNVFEKAGMAMRLAEKKKQPFIIYDSAIDMVDEYEKDIRWTKIVKRALNENNLVPFYQPIANSRTGKVEKFECLVRIIDNGEVITPFQFLDIIKKTKLYQHITKRVITKSFETFADNNFIFTINLSIEDIMDETTARFILDTLHASGIAERVVFELLESEGIESFAVVNDFIKELKKTGAMVAIDDFGSGYSNFVYLSELNVDIIKIDGSLIKNIDHDRQSQIIVETIIKFANQLNIRTVAEFVHSESVRRKVIDMGIDYIQGYHVGKPTASIKDYLN</sequence>
<dbReference type="NCBIfam" id="TIGR00254">
    <property type="entry name" value="GGDEF"/>
    <property type="match status" value="1"/>
</dbReference>
<evidence type="ECO:0000259" key="8">
    <source>
        <dbReference type="PROSITE" id="PS50887"/>
    </source>
</evidence>
<feature type="domain" description="GGDEF" evidence="8">
    <location>
        <begin position="426"/>
        <end position="555"/>
    </location>
</feature>
<dbReference type="InterPro" id="IPR035919">
    <property type="entry name" value="EAL_sf"/>
</dbReference>
<dbReference type="PANTHER" id="PTHR33121:SF79">
    <property type="entry name" value="CYCLIC DI-GMP PHOSPHODIESTERASE PDED-RELATED"/>
    <property type="match status" value="1"/>
</dbReference>
<dbReference type="SMART" id="SM00267">
    <property type="entry name" value="GGDEF"/>
    <property type="match status" value="1"/>
</dbReference>
<dbReference type="AlphaFoldDB" id="A0A4R1K7L2"/>
<comment type="caution">
    <text evidence="9">The sequence shown here is derived from an EMBL/GenBank/DDBJ whole genome shotgun (WGS) entry which is preliminary data.</text>
</comment>
<dbReference type="Gene3D" id="3.20.20.450">
    <property type="entry name" value="EAL domain"/>
    <property type="match status" value="1"/>
</dbReference>
<keyword evidence="2" id="KW-1003">Cell membrane</keyword>
<dbReference type="PROSITE" id="PS50883">
    <property type="entry name" value="EAL"/>
    <property type="match status" value="1"/>
</dbReference>
<evidence type="ECO:0000256" key="5">
    <source>
        <dbReference type="ARBA" id="ARBA00023136"/>
    </source>
</evidence>
<evidence type="ECO:0000256" key="6">
    <source>
        <dbReference type="SAM" id="Phobius"/>
    </source>
</evidence>
<dbReference type="Gene3D" id="3.30.450.20">
    <property type="entry name" value="PAS domain"/>
    <property type="match status" value="2"/>
</dbReference>
<keyword evidence="10" id="KW-1185">Reference proteome</keyword>
<evidence type="ECO:0000256" key="4">
    <source>
        <dbReference type="ARBA" id="ARBA00022989"/>
    </source>
</evidence>
<dbReference type="PROSITE" id="PS50887">
    <property type="entry name" value="GGDEF"/>
    <property type="match status" value="1"/>
</dbReference>
<gene>
    <name evidence="9" type="ORF">C8D98_2202</name>
</gene>
<feature type="transmembrane region" description="Helical" evidence="6">
    <location>
        <begin position="352"/>
        <end position="371"/>
    </location>
</feature>
<dbReference type="InterPro" id="IPR033480">
    <property type="entry name" value="sCache_2"/>
</dbReference>
<evidence type="ECO:0000256" key="3">
    <source>
        <dbReference type="ARBA" id="ARBA00022692"/>
    </source>
</evidence>
<dbReference type="GO" id="GO:0071111">
    <property type="term" value="F:cyclic-guanylate-specific phosphodiesterase activity"/>
    <property type="evidence" value="ECO:0007669"/>
    <property type="project" value="InterPro"/>
</dbReference>
<reference evidence="9 10" key="1">
    <citation type="submission" date="2019-03" db="EMBL/GenBank/DDBJ databases">
        <title>Genomic Encyclopedia of Type Strains, Phase IV (KMG-IV): sequencing the most valuable type-strain genomes for metagenomic binning, comparative biology and taxonomic classification.</title>
        <authorList>
            <person name="Goeker M."/>
        </authorList>
    </citation>
    <scope>NUCLEOTIDE SEQUENCE [LARGE SCALE GENOMIC DNA]</scope>
    <source>
        <strain evidence="9 10">DSM 24984</strain>
    </source>
</reference>
<dbReference type="SMART" id="SM01049">
    <property type="entry name" value="Cache_2"/>
    <property type="match status" value="2"/>
</dbReference>
<dbReference type="InterPro" id="IPR004010">
    <property type="entry name" value="Double_Cache_2"/>
</dbReference>
<keyword evidence="4 6" id="KW-1133">Transmembrane helix</keyword>
<dbReference type="Pfam" id="PF08269">
    <property type="entry name" value="dCache_2"/>
    <property type="match status" value="1"/>
</dbReference>
<evidence type="ECO:0000256" key="2">
    <source>
        <dbReference type="ARBA" id="ARBA00022475"/>
    </source>
</evidence>
<dbReference type="InterPro" id="IPR001633">
    <property type="entry name" value="EAL_dom"/>
</dbReference>
<dbReference type="CDD" id="cd01949">
    <property type="entry name" value="GGDEF"/>
    <property type="match status" value="1"/>
</dbReference>
<dbReference type="SMART" id="SM00052">
    <property type="entry name" value="EAL"/>
    <property type="match status" value="1"/>
</dbReference>
<feature type="domain" description="EAL" evidence="7">
    <location>
        <begin position="566"/>
        <end position="807"/>
    </location>
</feature>
<dbReference type="Proteomes" id="UP000294614">
    <property type="component" value="Unassembled WGS sequence"/>
</dbReference>
<feature type="transmembrane region" description="Helical" evidence="6">
    <location>
        <begin position="14"/>
        <end position="35"/>
    </location>
</feature>
<dbReference type="Pfam" id="PF00563">
    <property type="entry name" value="EAL"/>
    <property type="match status" value="1"/>
</dbReference>
<dbReference type="InterPro" id="IPR029787">
    <property type="entry name" value="Nucleotide_cyclase"/>
</dbReference>
<dbReference type="GO" id="GO:0005886">
    <property type="term" value="C:plasma membrane"/>
    <property type="evidence" value="ECO:0007669"/>
    <property type="project" value="UniProtKB-SubCell"/>
</dbReference>
<dbReference type="EMBL" id="SMGG01000005">
    <property type="protein sequence ID" value="TCK60030.1"/>
    <property type="molecule type" value="Genomic_DNA"/>
</dbReference>